<dbReference type="GO" id="GO:0042910">
    <property type="term" value="F:xenobiotic transmembrane transporter activity"/>
    <property type="evidence" value="ECO:0007669"/>
    <property type="project" value="InterPro"/>
</dbReference>
<evidence type="ECO:0000256" key="8">
    <source>
        <dbReference type="ARBA" id="ARBA00022692"/>
    </source>
</evidence>
<feature type="transmembrane region" description="Helical" evidence="13">
    <location>
        <begin position="21"/>
        <end position="42"/>
    </location>
</feature>
<evidence type="ECO:0000256" key="9">
    <source>
        <dbReference type="ARBA" id="ARBA00022989"/>
    </source>
</evidence>
<dbReference type="STRING" id="1120990.SAMN03080614_10477"/>
<feature type="transmembrane region" description="Helical" evidence="13">
    <location>
        <begin position="286"/>
        <end position="305"/>
    </location>
</feature>
<keyword evidence="15" id="KW-1185">Reference proteome</keyword>
<gene>
    <name evidence="14" type="ORF">SAMN03080614_10477</name>
</gene>
<sequence>MQKKIDLTKGNIVKNLYRLSLPIMAGMFLQTMFNIVDTFFVTRLGGTALAAVTLHLPIFFLLLALGNSVAIGTSSLIARSLGANDYSTVQSTAEQSIVLAIVIALVSTVLGLIATPFIFILTGAEGKLLSYAISYNSIIFIGNIFFFSYVAFDGILRGEGDMRTSMVNLVIATVCNIILDPLLIFGFGPIPALGVQGAALATVLSRIVGLYFVVRHFAKGKSSIKFKFNLVWNKEIIKKIFIVGIPTSISQVMLSLSLFVYNQVAMIFSESAVAALGLGFRIDSLAFLPGLGISVATVTLIGQNFGAGEIERVKKGYLVALINAFIIMGTFGLIFLIFPERVLKIFNPEQEVLVYSLQYLRTIPLFYGFLGVGFISVSAFQGIGEGLPGLITNFLRLGVIGIPMAYILSLYFSLGAQGIWWAIALSDITFGCVGCIWFFYRLRNLTREGRVLWEK</sequence>
<dbReference type="NCBIfam" id="TIGR00797">
    <property type="entry name" value="matE"/>
    <property type="match status" value="1"/>
</dbReference>
<evidence type="ECO:0000256" key="3">
    <source>
        <dbReference type="ARBA" id="ARBA00010199"/>
    </source>
</evidence>
<dbReference type="PANTHER" id="PTHR43298">
    <property type="entry name" value="MULTIDRUG RESISTANCE PROTEIN NORM-RELATED"/>
    <property type="match status" value="1"/>
</dbReference>
<evidence type="ECO:0000256" key="1">
    <source>
        <dbReference type="ARBA" id="ARBA00003408"/>
    </source>
</evidence>
<comment type="similarity">
    <text evidence="3">Belongs to the multi antimicrobial extrusion (MATE) (TC 2.A.66.1) family.</text>
</comment>
<evidence type="ECO:0000256" key="11">
    <source>
        <dbReference type="ARBA" id="ARBA00023136"/>
    </source>
</evidence>
<keyword evidence="11 13" id="KW-0472">Membrane</keyword>
<keyword evidence="10" id="KW-0406">Ion transport</keyword>
<keyword evidence="5" id="KW-0813">Transport</keyword>
<feature type="transmembrane region" description="Helical" evidence="13">
    <location>
        <begin position="317"/>
        <end position="338"/>
    </location>
</feature>
<reference evidence="15" key="1">
    <citation type="submission" date="2016-10" db="EMBL/GenBank/DDBJ databases">
        <authorList>
            <person name="Varghese N."/>
            <person name="Submissions S."/>
        </authorList>
    </citation>
    <scope>NUCLEOTIDE SEQUENCE [LARGE SCALE GENOMIC DNA]</scope>
    <source>
        <strain evidence="15">DSM 13577</strain>
    </source>
</reference>
<feature type="transmembrane region" description="Helical" evidence="13">
    <location>
        <begin position="358"/>
        <end position="382"/>
    </location>
</feature>
<dbReference type="GO" id="GO:0005886">
    <property type="term" value="C:plasma membrane"/>
    <property type="evidence" value="ECO:0007669"/>
    <property type="project" value="UniProtKB-SubCell"/>
</dbReference>
<keyword evidence="9 13" id="KW-1133">Transmembrane helix</keyword>
<accession>A0A1I0BRZ1</accession>
<keyword evidence="6" id="KW-0050">Antiport</keyword>
<comment type="subcellular location">
    <subcellularLocation>
        <location evidence="2">Cell membrane</location>
        <topology evidence="2">Multi-pass membrane protein</topology>
    </subcellularLocation>
</comment>
<name>A0A1I0BRZ1_9FIRM</name>
<evidence type="ECO:0000256" key="6">
    <source>
        <dbReference type="ARBA" id="ARBA00022449"/>
    </source>
</evidence>
<feature type="transmembrane region" description="Helical" evidence="13">
    <location>
        <begin position="394"/>
        <end position="413"/>
    </location>
</feature>
<proteinExistence type="inferred from homology"/>
<evidence type="ECO:0000256" key="10">
    <source>
        <dbReference type="ARBA" id="ARBA00023065"/>
    </source>
</evidence>
<feature type="transmembrane region" description="Helical" evidence="13">
    <location>
        <begin position="193"/>
        <end position="218"/>
    </location>
</feature>
<evidence type="ECO:0000256" key="2">
    <source>
        <dbReference type="ARBA" id="ARBA00004651"/>
    </source>
</evidence>
<feature type="transmembrane region" description="Helical" evidence="13">
    <location>
        <begin position="419"/>
        <end position="440"/>
    </location>
</feature>
<feature type="transmembrane region" description="Helical" evidence="13">
    <location>
        <begin position="54"/>
        <end position="77"/>
    </location>
</feature>
<feature type="transmembrane region" description="Helical" evidence="13">
    <location>
        <begin position="239"/>
        <end position="261"/>
    </location>
</feature>
<dbReference type="GO" id="GO:0015297">
    <property type="term" value="F:antiporter activity"/>
    <property type="evidence" value="ECO:0007669"/>
    <property type="project" value="UniProtKB-KW"/>
</dbReference>
<feature type="transmembrane region" description="Helical" evidence="13">
    <location>
        <begin position="97"/>
        <end position="121"/>
    </location>
</feature>
<comment type="function">
    <text evidence="1">Multidrug efflux pump.</text>
</comment>
<evidence type="ECO:0000256" key="13">
    <source>
        <dbReference type="SAM" id="Phobius"/>
    </source>
</evidence>
<evidence type="ECO:0000256" key="12">
    <source>
        <dbReference type="ARBA" id="ARBA00031636"/>
    </source>
</evidence>
<dbReference type="PIRSF" id="PIRSF006603">
    <property type="entry name" value="DinF"/>
    <property type="match status" value="1"/>
</dbReference>
<dbReference type="GO" id="GO:0006811">
    <property type="term" value="P:monoatomic ion transport"/>
    <property type="evidence" value="ECO:0007669"/>
    <property type="project" value="UniProtKB-KW"/>
</dbReference>
<dbReference type="OrthoDB" id="9811110at2"/>
<evidence type="ECO:0000313" key="14">
    <source>
        <dbReference type="EMBL" id="SET09478.1"/>
    </source>
</evidence>
<protein>
    <recommendedName>
        <fullName evidence="4">Probable multidrug resistance protein NorM</fullName>
    </recommendedName>
    <alternativeName>
        <fullName evidence="12">Multidrug-efflux transporter</fullName>
    </alternativeName>
</protein>
<evidence type="ECO:0000256" key="7">
    <source>
        <dbReference type="ARBA" id="ARBA00022475"/>
    </source>
</evidence>
<keyword evidence="7" id="KW-1003">Cell membrane</keyword>
<evidence type="ECO:0000256" key="5">
    <source>
        <dbReference type="ARBA" id="ARBA00022448"/>
    </source>
</evidence>
<dbReference type="InterPro" id="IPR050222">
    <property type="entry name" value="MATE_MdtK"/>
</dbReference>
<evidence type="ECO:0000256" key="4">
    <source>
        <dbReference type="ARBA" id="ARBA00020268"/>
    </source>
</evidence>
<dbReference type="AlphaFoldDB" id="A0A1I0BRZ1"/>
<dbReference type="InterPro" id="IPR048279">
    <property type="entry name" value="MdtK-like"/>
</dbReference>
<dbReference type="PANTHER" id="PTHR43298:SF2">
    <property type="entry name" value="FMN_FAD EXPORTER YEEO-RELATED"/>
    <property type="match status" value="1"/>
</dbReference>
<dbReference type="Pfam" id="PF01554">
    <property type="entry name" value="MatE"/>
    <property type="match status" value="2"/>
</dbReference>
<evidence type="ECO:0000313" key="15">
    <source>
        <dbReference type="Proteomes" id="UP000243819"/>
    </source>
</evidence>
<dbReference type="Proteomes" id="UP000243819">
    <property type="component" value="Unassembled WGS sequence"/>
</dbReference>
<dbReference type="InterPro" id="IPR002528">
    <property type="entry name" value="MATE_fam"/>
</dbReference>
<keyword evidence="8 13" id="KW-0812">Transmembrane</keyword>
<dbReference type="EMBL" id="FOIF01000047">
    <property type="protein sequence ID" value="SET09478.1"/>
    <property type="molecule type" value="Genomic_DNA"/>
</dbReference>
<feature type="transmembrane region" description="Helical" evidence="13">
    <location>
        <begin position="133"/>
        <end position="155"/>
    </location>
</feature>
<organism evidence="14 15">
    <name type="scientific">Anaerobranca gottschalkii DSM 13577</name>
    <dbReference type="NCBI Taxonomy" id="1120990"/>
    <lineage>
        <taxon>Bacteria</taxon>
        <taxon>Bacillati</taxon>
        <taxon>Bacillota</taxon>
        <taxon>Clostridia</taxon>
        <taxon>Eubacteriales</taxon>
        <taxon>Proteinivoracaceae</taxon>
        <taxon>Anaerobranca</taxon>
    </lineage>
</organism>
<feature type="transmembrane region" description="Helical" evidence="13">
    <location>
        <begin position="167"/>
        <end position="187"/>
    </location>
</feature>
<dbReference type="RefSeq" id="WP_091351237.1">
    <property type="nucleotide sequence ID" value="NZ_FOIF01000047.1"/>
</dbReference>